<dbReference type="PANTHER" id="PTHR23131">
    <property type="entry name" value="ENDORIBONUCLEASE LACTB2"/>
    <property type="match status" value="1"/>
</dbReference>
<keyword evidence="8" id="KW-1185">Reference proteome</keyword>
<dbReference type="AlphaFoldDB" id="A0A8K1FI00"/>
<comment type="caution">
    <text evidence="7">The sequence shown here is derived from an EMBL/GenBank/DDBJ whole genome shotgun (WGS) entry which is preliminary data.</text>
</comment>
<dbReference type="FunFam" id="3.60.15.10:FF:000041">
    <property type="entry name" value="Metallo-beta-lactamase domain protein"/>
    <property type="match status" value="1"/>
</dbReference>
<dbReference type="InterPro" id="IPR041516">
    <property type="entry name" value="LACTB2_WH"/>
</dbReference>
<name>A0A8K1FI00_PYTOL</name>
<dbReference type="Gene3D" id="3.60.15.10">
    <property type="entry name" value="Ribonuclease Z/Hydroxyacylglutathione hydrolase-like"/>
    <property type="match status" value="1"/>
</dbReference>
<keyword evidence="5" id="KW-1133">Transmembrane helix</keyword>
<feature type="transmembrane region" description="Helical" evidence="5">
    <location>
        <begin position="12"/>
        <end position="33"/>
    </location>
</feature>
<dbReference type="SMART" id="SM00849">
    <property type="entry name" value="Lactamase_B"/>
    <property type="match status" value="1"/>
</dbReference>
<dbReference type="InterPro" id="IPR050662">
    <property type="entry name" value="Sec-metab_biosynth-thioest"/>
</dbReference>
<evidence type="ECO:0000256" key="4">
    <source>
        <dbReference type="ARBA" id="ARBA00022833"/>
    </source>
</evidence>
<dbReference type="GO" id="GO:0016787">
    <property type="term" value="F:hydrolase activity"/>
    <property type="evidence" value="ECO:0007669"/>
    <property type="project" value="UniProtKB-KW"/>
</dbReference>
<dbReference type="EMBL" id="SPLM01000108">
    <property type="protein sequence ID" value="TMW60287.1"/>
    <property type="molecule type" value="Genomic_DNA"/>
</dbReference>
<keyword evidence="2" id="KW-0479">Metal-binding</keyword>
<evidence type="ECO:0000256" key="1">
    <source>
        <dbReference type="ARBA" id="ARBA00006759"/>
    </source>
</evidence>
<dbReference type="Proteomes" id="UP000794436">
    <property type="component" value="Unassembled WGS sequence"/>
</dbReference>
<protein>
    <recommendedName>
        <fullName evidence="6">Metallo-beta-lactamase domain-containing protein</fullName>
    </recommendedName>
</protein>
<feature type="domain" description="Metallo-beta-lactamase" evidence="6">
    <location>
        <begin position="105"/>
        <end position="282"/>
    </location>
</feature>
<keyword evidence="3" id="KW-0378">Hydrolase</keyword>
<dbReference type="Pfam" id="PF00753">
    <property type="entry name" value="Lactamase_B"/>
    <property type="match status" value="1"/>
</dbReference>
<dbReference type="GO" id="GO:0046872">
    <property type="term" value="F:metal ion binding"/>
    <property type="evidence" value="ECO:0007669"/>
    <property type="project" value="UniProtKB-KW"/>
</dbReference>
<dbReference type="InterPro" id="IPR047921">
    <property type="entry name" value="LACTB2-like_MBL-fold"/>
</dbReference>
<keyword evidence="4" id="KW-0862">Zinc</keyword>
<reference evidence="7" key="1">
    <citation type="submission" date="2019-03" db="EMBL/GenBank/DDBJ databases">
        <title>Long read genome sequence of the mycoparasitic Pythium oligandrum ATCC 38472 isolated from sugarbeet rhizosphere.</title>
        <authorList>
            <person name="Gaulin E."/>
        </authorList>
    </citation>
    <scope>NUCLEOTIDE SEQUENCE</scope>
    <source>
        <strain evidence="7">ATCC 38472_TT</strain>
    </source>
</reference>
<dbReference type="PANTHER" id="PTHR23131:SF0">
    <property type="entry name" value="ENDORIBONUCLEASE LACTB2"/>
    <property type="match status" value="1"/>
</dbReference>
<evidence type="ECO:0000256" key="3">
    <source>
        <dbReference type="ARBA" id="ARBA00022801"/>
    </source>
</evidence>
<dbReference type="CDD" id="cd07722">
    <property type="entry name" value="LACTB2-like_MBL-fold"/>
    <property type="match status" value="1"/>
</dbReference>
<gene>
    <name evidence="7" type="ORF">Poli38472_000329</name>
</gene>
<dbReference type="SUPFAM" id="SSF56281">
    <property type="entry name" value="Metallo-hydrolase/oxidoreductase"/>
    <property type="match status" value="1"/>
</dbReference>
<dbReference type="Pfam" id="PF17778">
    <property type="entry name" value="WHD_BLACT"/>
    <property type="match status" value="1"/>
</dbReference>
<dbReference type="InterPro" id="IPR036866">
    <property type="entry name" value="RibonucZ/Hydroxyglut_hydro"/>
</dbReference>
<evidence type="ECO:0000259" key="6">
    <source>
        <dbReference type="SMART" id="SM00849"/>
    </source>
</evidence>
<evidence type="ECO:0000256" key="2">
    <source>
        <dbReference type="ARBA" id="ARBA00022723"/>
    </source>
</evidence>
<organism evidence="7 8">
    <name type="scientific">Pythium oligandrum</name>
    <name type="common">Mycoparasitic fungus</name>
    <dbReference type="NCBI Taxonomy" id="41045"/>
    <lineage>
        <taxon>Eukaryota</taxon>
        <taxon>Sar</taxon>
        <taxon>Stramenopiles</taxon>
        <taxon>Oomycota</taxon>
        <taxon>Peronosporomycetes</taxon>
        <taxon>Pythiales</taxon>
        <taxon>Pythiaceae</taxon>
        <taxon>Pythium</taxon>
    </lineage>
</organism>
<comment type="similarity">
    <text evidence="1">Belongs to the metallo-beta-lactamase superfamily. Glyoxalase II family.</text>
</comment>
<dbReference type="InterPro" id="IPR036388">
    <property type="entry name" value="WH-like_DNA-bd_sf"/>
</dbReference>
<dbReference type="Gene3D" id="1.10.10.10">
    <property type="entry name" value="Winged helix-like DNA-binding domain superfamily/Winged helix DNA-binding domain"/>
    <property type="match status" value="1"/>
</dbReference>
<keyword evidence="5" id="KW-0472">Membrane</keyword>
<evidence type="ECO:0000313" key="8">
    <source>
        <dbReference type="Proteomes" id="UP000794436"/>
    </source>
</evidence>
<dbReference type="OrthoDB" id="17458at2759"/>
<accession>A0A8K1FI00</accession>
<evidence type="ECO:0000256" key="5">
    <source>
        <dbReference type="SAM" id="Phobius"/>
    </source>
</evidence>
<keyword evidence="5" id="KW-0812">Transmembrane</keyword>
<sequence>MWHAGWARSMTATSAATTVVVAALAVLALKALYLPIQRRRQHPQIAAQIPFAAYLSFDLSVRFRRYVLSKGGVSSKLTKIPDVDVLVPGIIRILGKNPSRMTLQGTNTYLLGEGPNRVLIDASDGNLPYIDTLLRVCESHGVTEITDLVITHGHSDHIGGILHLREAFPLIKMWKFMPPHGDDKKLRYKNAECETLLVQPLSEGQTFQIPGTKAVLRTEYMPGHCADHVCFVLDDTKTKQTTLFSGDCILGEGSCVFDSLKDLMASLHRLRAINPRIIYPAHGPVVTDAIGKIEEYITHRQQREDELLRVLTSTEAALSSKELVQKIYEKLPFLLQLAARKSVEKHLDKLLLEKRVVKASSSWLSGTTYRLAKV</sequence>
<evidence type="ECO:0000313" key="7">
    <source>
        <dbReference type="EMBL" id="TMW60287.1"/>
    </source>
</evidence>
<proteinExistence type="inferred from homology"/>
<dbReference type="InterPro" id="IPR001279">
    <property type="entry name" value="Metallo-B-lactamas"/>
</dbReference>